<name>A0ABR8X1M6_9MICO</name>
<dbReference type="Proteomes" id="UP000602532">
    <property type="component" value="Unassembled WGS sequence"/>
</dbReference>
<dbReference type="PROSITE" id="PS51257">
    <property type="entry name" value="PROKAR_LIPOPROTEIN"/>
    <property type="match status" value="1"/>
</dbReference>
<feature type="chain" id="PRO_5046818598" description="META domain-containing protein" evidence="1">
    <location>
        <begin position="20"/>
        <end position="285"/>
    </location>
</feature>
<sequence>MRIIAAGMAALALVLTGCAAQGVGQGAPMGAGSPTASPSAAPLDLIGLWRVTGAEGEDADTWLRIDAMDMQLWRDCGMVFWHWAAFPGALTTSISGASGECANGGVMPDAPWLAATVGFEPSADGWLFRDAEGGLTAALTIDGAPTPIPTADELYTRPPLVDATTRAHFRPPAGLPGSLTPVTREELAGRWIPVEYETTDERTPFVEFDTPNGYRASDGCNGAEGGWLLGDEGRFAATVANMTAIGCEGANVPDWVSGARLAGFDGSELVLLDAQAGELGRLSRD</sequence>
<keyword evidence="1" id="KW-0732">Signal</keyword>
<dbReference type="RefSeq" id="WP_191765075.1">
    <property type="nucleotide sequence ID" value="NZ_JACSPM010000001.1"/>
</dbReference>
<organism evidence="2 3">
    <name type="scientific">Microbacterium gallinarum</name>
    <dbReference type="NCBI Taxonomy" id="2762209"/>
    <lineage>
        <taxon>Bacteria</taxon>
        <taxon>Bacillati</taxon>
        <taxon>Actinomycetota</taxon>
        <taxon>Actinomycetes</taxon>
        <taxon>Micrococcales</taxon>
        <taxon>Microbacteriaceae</taxon>
        <taxon>Microbacterium</taxon>
    </lineage>
</organism>
<proteinExistence type="predicted"/>
<evidence type="ECO:0000313" key="2">
    <source>
        <dbReference type="EMBL" id="MBD8023098.1"/>
    </source>
</evidence>
<keyword evidence="3" id="KW-1185">Reference proteome</keyword>
<evidence type="ECO:0000256" key="1">
    <source>
        <dbReference type="SAM" id="SignalP"/>
    </source>
</evidence>
<accession>A0ABR8X1M6</accession>
<protein>
    <recommendedName>
        <fullName evidence="4">META domain-containing protein</fullName>
    </recommendedName>
</protein>
<dbReference type="EMBL" id="JACSPM010000001">
    <property type="protein sequence ID" value="MBD8023098.1"/>
    <property type="molecule type" value="Genomic_DNA"/>
</dbReference>
<feature type="signal peptide" evidence="1">
    <location>
        <begin position="1"/>
        <end position="19"/>
    </location>
</feature>
<gene>
    <name evidence="2" type="ORF">H9622_05760</name>
</gene>
<evidence type="ECO:0008006" key="4">
    <source>
        <dbReference type="Google" id="ProtNLM"/>
    </source>
</evidence>
<evidence type="ECO:0000313" key="3">
    <source>
        <dbReference type="Proteomes" id="UP000602532"/>
    </source>
</evidence>
<comment type="caution">
    <text evidence="2">The sequence shown here is derived from an EMBL/GenBank/DDBJ whole genome shotgun (WGS) entry which is preliminary data.</text>
</comment>
<reference evidence="2 3" key="1">
    <citation type="submission" date="2020-08" db="EMBL/GenBank/DDBJ databases">
        <title>A Genomic Blueprint of the Chicken Gut Microbiome.</title>
        <authorList>
            <person name="Gilroy R."/>
            <person name="Ravi A."/>
            <person name="Getino M."/>
            <person name="Pursley I."/>
            <person name="Horton D.L."/>
            <person name="Alikhan N.-F."/>
            <person name="Baker D."/>
            <person name="Gharbi K."/>
            <person name="Hall N."/>
            <person name="Watson M."/>
            <person name="Adriaenssens E.M."/>
            <person name="Foster-Nyarko E."/>
            <person name="Jarju S."/>
            <person name="Secka A."/>
            <person name="Antonio M."/>
            <person name="Oren A."/>
            <person name="Chaudhuri R."/>
            <person name="La Ragione R.M."/>
            <person name="Hildebrand F."/>
            <person name="Pallen M.J."/>
        </authorList>
    </citation>
    <scope>NUCLEOTIDE SEQUENCE [LARGE SCALE GENOMIC DNA]</scope>
    <source>
        <strain evidence="2 3">Sa1CUA4</strain>
    </source>
</reference>